<keyword evidence="5 6" id="KW-0472">Membrane</keyword>
<dbReference type="EMBL" id="FOZZ01000005">
    <property type="protein sequence ID" value="SFS80750.1"/>
    <property type="molecule type" value="Genomic_DNA"/>
</dbReference>
<protein>
    <submittedName>
        <fullName evidence="8">EamA-like transporter family protein</fullName>
    </submittedName>
</protein>
<evidence type="ECO:0000313" key="8">
    <source>
        <dbReference type="EMBL" id="SFS80750.1"/>
    </source>
</evidence>
<dbReference type="GO" id="GO:0016020">
    <property type="term" value="C:membrane"/>
    <property type="evidence" value="ECO:0007669"/>
    <property type="project" value="UniProtKB-SubCell"/>
</dbReference>
<gene>
    <name evidence="8" type="ORF">SAMN05660206_10599</name>
</gene>
<evidence type="ECO:0000256" key="4">
    <source>
        <dbReference type="ARBA" id="ARBA00022989"/>
    </source>
</evidence>
<feature type="transmembrane region" description="Helical" evidence="6">
    <location>
        <begin position="115"/>
        <end position="134"/>
    </location>
</feature>
<dbReference type="PANTHER" id="PTHR32322">
    <property type="entry name" value="INNER MEMBRANE TRANSPORTER"/>
    <property type="match status" value="1"/>
</dbReference>
<evidence type="ECO:0000256" key="1">
    <source>
        <dbReference type="ARBA" id="ARBA00004141"/>
    </source>
</evidence>
<dbReference type="SUPFAM" id="SSF103481">
    <property type="entry name" value="Multidrug resistance efflux transporter EmrE"/>
    <property type="match status" value="2"/>
</dbReference>
<comment type="similarity">
    <text evidence="2">Belongs to the EamA transporter family.</text>
</comment>
<name>A0A1I6SV48_9SPHI</name>
<accession>A0A1I6SV48</accession>
<evidence type="ECO:0000259" key="7">
    <source>
        <dbReference type="Pfam" id="PF00892"/>
    </source>
</evidence>
<dbReference type="InterPro" id="IPR050638">
    <property type="entry name" value="AA-Vitamin_Transporters"/>
</dbReference>
<feature type="domain" description="EamA" evidence="7">
    <location>
        <begin position="151"/>
        <end position="283"/>
    </location>
</feature>
<keyword evidence="3 6" id="KW-0812">Transmembrane</keyword>
<dbReference type="PANTHER" id="PTHR32322:SF2">
    <property type="entry name" value="EAMA DOMAIN-CONTAINING PROTEIN"/>
    <property type="match status" value="1"/>
</dbReference>
<evidence type="ECO:0000256" key="3">
    <source>
        <dbReference type="ARBA" id="ARBA00022692"/>
    </source>
</evidence>
<feature type="transmembrane region" description="Helical" evidence="6">
    <location>
        <begin position="6"/>
        <end position="21"/>
    </location>
</feature>
<dbReference type="Gene3D" id="1.10.3730.20">
    <property type="match status" value="1"/>
</dbReference>
<sequence length="285" mass="31841">MWYVFFSVICSVSVAVIIKLAKGRGYKYLHLIVWNYPVAALATYLLLMPQVGQVIWSELPWDLYLPLAVLLPTIFLCIAYAIQYSGIVKTEVAQRLSLFIPLLAAFFIFKEHIGTTKLIGIGVGILAILFSIGWNKKGQKVPTKAWGYPLAVFLGMGIIDVLFKKVALYQGVPYSFSMFVVFVGAMVLSFLFLAYKLLKRHEQLKLGSLFWGILLGLFNFGNILFYMKAHRALPDSPSIVFTGMNIGVILLGAVIGVVFFKERLSFYNKIGIGLAMISVLIIAYL</sequence>
<feature type="transmembrane region" description="Helical" evidence="6">
    <location>
        <begin position="63"/>
        <end position="80"/>
    </location>
</feature>
<evidence type="ECO:0000256" key="2">
    <source>
        <dbReference type="ARBA" id="ARBA00007362"/>
    </source>
</evidence>
<dbReference type="Proteomes" id="UP000198785">
    <property type="component" value="Unassembled WGS sequence"/>
</dbReference>
<evidence type="ECO:0000256" key="5">
    <source>
        <dbReference type="ARBA" id="ARBA00023136"/>
    </source>
</evidence>
<dbReference type="InterPro" id="IPR000620">
    <property type="entry name" value="EamA_dom"/>
</dbReference>
<feature type="transmembrane region" description="Helical" evidence="6">
    <location>
        <begin position="206"/>
        <end position="227"/>
    </location>
</feature>
<organism evidence="8 9">
    <name type="scientific">Sphingobacterium wenxiniae</name>
    <dbReference type="NCBI Taxonomy" id="683125"/>
    <lineage>
        <taxon>Bacteria</taxon>
        <taxon>Pseudomonadati</taxon>
        <taxon>Bacteroidota</taxon>
        <taxon>Sphingobacteriia</taxon>
        <taxon>Sphingobacteriales</taxon>
        <taxon>Sphingobacteriaceae</taxon>
        <taxon>Sphingobacterium</taxon>
    </lineage>
</organism>
<dbReference type="STRING" id="683125.SAMN05660206_10599"/>
<feature type="domain" description="EamA" evidence="7">
    <location>
        <begin position="2"/>
        <end position="131"/>
    </location>
</feature>
<evidence type="ECO:0000313" key="9">
    <source>
        <dbReference type="Proteomes" id="UP000198785"/>
    </source>
</evidence>
<dbReference type="Pfam" id="PF00892">
    <property type="entry name" value="EamA"/>
    <property type="match status" value="2"/>
</dbReference>
<feature type="transmembrane region" description="Helical" evidence="6">
    <location>
        <begin position="175"/>
        <end position="194"/>
    </location>
</feature>
<dbReference type="InterPro" id="IPR037185">
    <property type="entry name" value="EmrE-like"/>
</dbReference>
<evidence type="ECO:0000256" key="6">
    <source>
        <dbReference type="SAM" id="Phobius"/>
    </source>
</evidence>
<dbReference type="OrthoDB" id="1524053at2"/>
<feature type="transmembrane region" description="Helical" evidence="6">
    <location>
        <begin position="239"/>
        <end position="259"/>
    </location>
</feature>
<feature type="transmembrane region" description="Helical" evidence="6">
    <location>
        <begin position="146"/>
        <end position="163"/>
    </location>
</feature>
<keyword evidence="9" id="KW-1185">Reference proteome</keyword>
<reference evidence="8 9" key="1">
    <citation type="submission" date="2016-10" db="EMBL/GenBank/DDBJ databases">
        <authorList>
            <person name="de Groot N.N."/>
        </authorList>
    </citation>
    <scope>NUCLEOTIDE SEQUENCE [LARGE SCALE GENOMIC DNA]</scope>
    <source>
        <strain evidence="8 9">DSM 22789</strain>
    </source>
</reference>
<feature type="transmembrane region" description="Helical" evidence="6">
    <location>
        <begin position="266"/>
        <end position="284"/>
    </location>
</feature>
<proteinExistence type="inferred from homology"/>
<feature type="transmembrane region" description="Helical" evidence="6">
    <location>
        <begin position="33"/>
        <end position="51"/>
    </location>
</feature>
<feature type="transmembrane region" description="Helical" evidence="6">
    <location>
        <begin position="92"/>
        <end position="109"/>
    </location>
</feature>
<dbReference type="RefSeq" id="WP_093365200.1">
    <property type="nucleotide sequence ID" value="NZ_FOZZ01000005.1"/>
</dbReference>
<keyword evidence="4 6" id="KW-1133">Transmembrane helix</keyword>
<dbReference type="AlphaFoldDB" id="A0A1I6SV48"/>
<comment type="subcellular location">
    <subcellularLocation>
        <location evidence="1">Membrane</location>
        <topology evidence="1">Multi-pass membrane protein</topology>
    </subcellularLocation>
</comment>